<dbReference type="EMBL" id="KI397142">
    <property type="protein sequence ID" value="ERM96243.1"/>
    <property type="molecule type" value="Genomic_DNA"/>
</dbReference>
<dbReference type="HOGENOM" id="CLU_2389109_0_0_1"/>
<protein>
    <submittedName>
        <fullName evidence="1">Uncharacterized protein</fullName>
    </submittedName>
</protein>
<dbReference type="Proteomes" id="UP000017836">
    <property type="component" value="Unassembled WGS sequence"/>
</dbReference>
<dbReference type="eggNOG" id="KOG4197">
    <property type="taxonomic scope" value="Eukaryota"/>
</dbReference>
<organism evidence="1 2">
    <name type="scientific">Amborella trichopoda</name>
    <dbReference type="NCBI Taxonomy" id="13333"/>
    <lineage>
        <taxon>Eukaryota</taxon>
        <taxon>Viridiplantae</taxon>
        <taxon>Streptophyta</taxon>
        <taxon>Embryophyta</taxon>
        <taxon>Tracheophyta</taxon>
        <taxon>Spermatophyta</taxon>
        <taxon>Magnoliopsida</taxon>
        <taxon>Amborellales</taxon>
        <taxon>Amborellaceae</taxon>
        <taxon>Amborella</taxon>
    </lineage>
</organism>
<dbReference type="Gramene" id="ERM96243">
    <property type="protein sequence ID" value="ERM96243"/>
    <property type="gene ID" value="AMTR_s00001p00141860"/>
</dbReference>
<proteinExistence type="predicted"/>
<name>W1NL53_AMBTC</name>
<dbReference type="AlphaFoldDB" id="W1NL53"/>
<evidence type="ECO:0000313" key="1">
    <source>
        <dbReference type="EMBL" id="ERM96243.1"/>
    </source>
</evidence>
<accession>W1NL53</accession>
<evidence type="ECO:0000313" key="2">
    <source>
        <dbReference type="Proteomes" id="UP000017836"/>
    </source>
</evidence>
<gene>
    <name evidence="1" type="ORF">AMTR_s00001p00141860</name>
</gene>
<reference evidence="2" key="1">
    <citation type="journal article" date="2013" name="Science">
        <title>The Amborella genome and the evolution of flowering plants.</title>
        <authorList>
            <consortium name="Amborella Genome Project"/>
        </authorList>
    </citation>
    <scope>NUCLEOTIDE SEQUENCE [LARGE SCALE GENOMIC DNA]</scope>
</reference>
<keyword evidence="2" id="KW-1185">Reference proteome</keyword>
<sequence length="94" mass="10515">MWDEVARVRTLMKERGVRKLLGSSSIEVGHRVHTVGAGDESHPFSNKIYEKLTWLEGELRGMGYEPDVNSVLHDGPNSKRGIALGKIRTVDLET</sequence>